<keyword evidence="2" id="KW-0238">DNA-binding</keyword>
<gene>
    <name evidence="5" type="ORF">SAMN05216233_10860</name>
</gene>
<dbReference type="PANTHER" id="PTHR46796">
    <property type="entry name" value="HTH-TYPE TRANSCRIPTIONAL ACTIVATOR RHAS-RELATED"/>
    <property type="match status" value="1"/>
</dbReference>
<dbReference type="EMBL" id="FMUX01000008">
    <property type="protein sequence ID" value="SCY38407.1"/>
    <property type="molecule type" value="Genomic_DNA"/>
</dbReference>
<dbReference type="Gene3D" id="1.10.10.60">
    <property type="entry name" value="Homeodomain-like"/>
    <property type="match status" value="1"/>
</dbReference>
<dbReference type="SMART" id="SM00342">
    <property type="entry name" value="HTH_ARAC"/>
    <property type="match status" value="1"/>
</dbReference>
<evidence type="ECO:0000256" key="1">
    <source>
        <dbReference type="ARBA" id="ARBA00023015"/>
    </source>
</evidence>
<dbReference type="AlphaFoldDB" id="A0A1G5FGV9"/>
<dbReference type="RefSeq" id="WP_092210924.1">
    <property type="nucleotide sequence ID" value="NZ_FMUX01000008.1"/>
</dbReference>
<name>A0A1G5FGV9_9BACT</name>
<reference evidence="5 6" key="1">
    <citation type="submission" date="2016-10" db="EMBL/GenBank/DDBJ databases">
        <authorList>
            <person name="de Groot N.N."/>
        </authorList>
    </citation>
    <scope>NUCLEOTIDE SEQUENCE [LARGE SCALE GENOMIC DNA]</scope>
    <source>
        <strain evidence="5 6">AA1</strain>
    </source>
</reference>
<dbReference type="Proteomes" id="UP000198870">
    <property type="component" value="Unassembled WGS sequence"/>
</dbReference>
<dbReference type="GO" id="GO:0003700">
    <property type="term" value="F:DNA-binding transcription factor activity"/>
    <property type="evidence" value="ECO:0007669"/>
    <property type="project" value="InterPro"/>
</dbReference>
<dbReference type="GO" id="GO:0043565">
    <property type="term" value="F:sequence-specific DNA binding"/>
    <property type="evidence" value="ECO:0007669"/>
    <property type="project" value="InterPro"/>
</dbReference>
<dbReference type="InterPro" id="IPR046532">
    <property type="entry name" value="DUF6597"/>
</dbReference>
<evidence type="ECO:0000313" key="6">
    <source>
        <dbReference type="Proteomes" id="UP000198870"/>
    </source>
</evidence>
<evidence type="ECO:0000256" key="2">
    <source>
        <dbReference type="ARBA" id="ARBA00023125"/>
    </source>
</evidence>
<dbReference type="OrthoDB" id="112032at2"/>
<evidence type="ECO:0000256" key="3">
    <source>
        <dbReference type="ARBA" id="ARBA00023163"/>
    </source>
</evidence>
<dbReference type="InterPro" id="IPR018060">
    <property type="entry name" value="HTH_AraC"/>
</dbReference>
<feature type="domain" description="HTH araC/xylS-type" evidence="4">
    <location>
        <begin position="154"/>
        <end position="252"/>
    </location>
</feature>
<dbReference type="STRING" id="419481.SAMN05216233_10860"/>
<organism evidence="5 6">
    <name type="scientific">Desulfoluna spongiiphila</name>
    <dbReference type="NCBI Taxonomy" id="419481"/>
    <lineage>
        <taxon>Bacteria</taxon>
        <taxon>Pseudomonadati</taxon>
        <taxon>Thermodesulfobacteriota</taxon>
        <taxon>Desulfobacteria</taxon>
        <taxon>Desulfobacterales</taxon>
        <taxon>Desulfolunaceae</taxon>
        <taxon>Desulfoluna</taxon>
    </lineage>
</organism>
<dbReference type="Pfam" id="PF12833">
    <property type="entry name" value="HTH_18"/>
    <property type="match status" value="1"/>
</dbReference>
<accession>A0A1G5FGV9</accession>
<keyword evidence="1" id="KW-0805">Transcription regulation</keyword>
<proteinExistence type="predicted"/>
<evidence type="ECO:0000259" key="4">
    <source>
        <dbReference type="PROSITE" id="PS01124"/>
    </source>
</evidence>
<dbReference type="InterPro" id="IPR009057">
    <property type="entry name" value="Homeodomain-like_sf"/>
</dbReference>
<keyword evidence="6" id="KW-1185">Reference proteome</keyword>
<dbReference type="InterPro" id="IPR050204">
    <property type="entry name" value="AraC_XylS_family_regulators"/>
</dbReference>
<dbReference type="SUPFAM" id="SSF46689">
    <property type="entry name" value="Homeodomain-like"/>
    <property type="match status" value="1"/>
</dbReference>
<protein>
    <submittedName>
        <fullName evidence="5">Transcriptional regulator, AraC family</fullName>
    </submittedName>
</protein>
<dbReference type="Pfam" id="PF20240">
    <property type="entry name" value="DUF6597"/>
    <property type="match status" value="1"/>
</dbReference>
<sequence>MDMTTPQEYTEYRPHPLLASLIACYWSYRAPSRDRLAAQKPVIPDGCVDIIFDLNPASSLRCFVIGAMTKPIQNQKTNLLGVRFHTGMATSLFKMPMHHLTDLTVDASEFIGDSAHALSDQLAEIDAQQDRTALLDEVFLKRMTGVSVLERPLTQALRLIRHADGQCSVQQISDAVGWSRQHFTRRCLHGTGLSPKFLMRVMRLHKTITLHEKGNVHGWSHLSQEVGYFDQSHMIREFKRLTGLTPAEYLSPA</sequence>
<keyword evidence="3" id="KW-0804">Transcription</keyword>
<dbReference type="PROSITE" id="PS01124">
    <property type="entry name" value="HTH_ARAC_FAMILY_2"/>
    <property type="match status" value="1"/>
</dbReference>
<evidence type="ECO:0000313" key="5">
    <source>
        <dbReference type="EMBL" id="SCY38407.1"/>
    </source>
</evidence>